<dbReference type="Proteomes" id="UP001152646">
    <property type="component" value="Unassembled WGS sequence"/>
</dbReference>
<organism evidence="3 4">
    <name type="scientific">Penicillium salamii</name>
    <dbReference type="NCBI Taxonomy" id="1612424"/>
    <lineage>
        <taxon>Eukaryota</taxon>
        <taxon>Fungi</taxon>
        <taxon>Dikarya</taxon>
        <taxon>Ascomycota</taxon>
        <taxon>Pezizomycotina</taxon>
        <taxon>Eurotiomycetes</taxon>
        <taxon>Eurotiomycetidae</taxon>
        <taxon>Eurotiales</taxon>
        <taxon>Aspergillaceae</taxon>
        <taxon>Penicillium</taxon>
    </lineage>
</organism>
<feature type="chain" id="PRO_5040872195" evidence="2">
    <location>
        <begin position="25"/>
        <end position="262"/>
    </location>
</feature>
<feature type="signal peptide" evidence="2">
    <location>
        <begin position="1"/>
        <end position="24"/>
    </location>
</feature>
<dbReference type="AlphaFoldDB" id="A0A9W4I6H0"/>
<feature type="compositionally biased region" description="Polar residues" evidence="1">
    <location>
        <begin position="76"/>
        <end position="89"/>
    </location>
</feature>
<name>A0A9W4I6H0_9EURO</name>
<proteinExistence type="predicted"/>
<comment type="caution">
    <text evidence="3">The sequence shown here is derived from an EMBL/GenBank/DDBJ whole genome shotgun (WGS) entry which is preliminary data.</text>
</comment>
<evidence type="ECO:0000256" key="2">
    <source>
        <dbReference type="SAM" id="SignalP"/>
    </source>
</evidence>
<evidence type="ECO:0000313" key="3">
    <source>
        <dbReference type="EMBL" id="CAG8232482.1"/>
    </source>
</evidence>
<accession>A0A9W4I6H0</accession>
<gene>
    <name evidence="3" type="ORF">PSALAMII_LOCUS348</name>
</gene>
<feature type="region of interest" description="Disordered" evidence="1">
    <location>
        <begin position="76"/>
        <end position="149"/>
    </location>
</feature>
<dbReference type="EMBL" id="CAJVPA010000016">
    <property type="protein sequence ID" value="CAG8232482.1"/>
    <property type="molecule type" value="Genomic_DNA"/>
</dbReference>
<evidence type="ECO:0000313" key="4">
    <source>
        <dbReference type="Proteomes" id="UP001152646"/>
    </source>
</evidence>
<sequence>MMSFILISLFLLFLFIERIMTAKGSFVQQRSASADPMKISSLLNDQTLACPQNLLPISHELPQGPESARFLAVNTSASSVQEDGKSTPTIEAEEPSSASFRGRGRFVASQDEPAATSEDTWPPSGRRRGATAIADDENPKARPKRMRGASEALDIERHLWKRFTEEEVHFIWYYRVVLLKRWEEIYKSFNGRFTPRKNPSCLQDKLLRLTRKRELPARPKKDQEQIHDGEVRRASSHATIKDVVEICESLGYSWMKGTRDEW</sequence>
<dbReference type="OrthoDB" id="756370at2759"/>
<protein>
    <submittedName>
        <fullName evidence="3">Uncharacterized protein</fullName>
    </submittedName>
</protein>
<evidence type="ECO:0000256" key="1">
    <source>
        <dbReference type="SAM" id="MobiDB-lite"/>
    </source>
</evidence>
<keyword evidence="2" id="KW-0732">Signal</keyword>
<reference evidence="3" key="1">
    <citation type="submission" date="2021-07" db="EMBL/GenBank/DDBJ databases">
        <authorList>
            <person name="Branca A.L. A."/>
        </authorList>
    </citation>
    <scope>NUCLEOTIDE SEQUENCE</scope>
</reference>